<dbReference type="InterPro" id="IPR000182">
    <property type="entry name" value="GNAT_dom"/>
</dbReference>
<gene>
    <name evidence="4" type="ORF">ATO8_06066</name>
</gene>
<evidence type="ECO:0000256" key="2">
    <source>
        <dbReference type="ARBA" id="ARBA00023315"/>
    </source>
</evidence>
<sequence>MTDDSAPIPIRQARATDVDAIRACAEQAYAPYISRIGRAPAPMAADFAALVARGVVWVATDADGGLLGFVTFWPEGDHVYLDSVAVRPEAAGRGLGKVLIRFCEARARADGFGTVALYTNAAMTENQRIYPRLGYVEVDRREDDGFDRVFYEKRLT</sequence>
<dbReference type="InterPro" id="IPR050832">
    <property type="entry name" value="Bact_Acetyltransf"/>
</dbReference>
<dbReference type="EMBL" id="AQQW01000003">
    <property type="protein sequence ID" value="ETW13572.1"/>
    <property type="molecule type" value="Genomic_DNA"/>
</dbReference>
<protein>
    <submittedName>
        <fullName evidence="4">Acetyltransferase</fullName>
    </submittedName>
</protein>
<keyword evidence="1 4" id="KW-0808">Transferase</keyword>
<organism evidence="4 5">
    <name type="scientific">Roseivivax marinus</name>
    <dbReference type="NCBI Taxonomy" id="1379903"/>
    <lineage>
        <taxon>Bacteria</taxon>
        <taxon>Pseudomonadati</taxon>
        <taxon>Pseudomonadota</taxon>
        <taxon>Alphaproteobacteria</taxon>
        <taxon>Rhodobacterales</taxon>
        <taxon>Roseobacteraceae</taxon>
        <taxon>Roseivivax</taxon>
    </lineage>
</organism>
<dbReference type="PROSITE" id="PS51186">
    <property type="entry name" value="GNAT"/>
    <property type="match status" value="1"/>
</dbReference>
<comment type="caution">
    <text evidence="4">The sequence shown here is derived from an EMBL/GenBank/DDBJ whole genome shotgun (WGS) entry which is preliminary data.</text>
</comment>
<dbReference type="Pfam" id="PF00583">
    <property type="entry name" value="Acetyltransf_1"/>
    <property type="match status" value="1"/>
</dbReference>
<dbReference type="STRING" id="1379903.ATO8_06066"/>
<proteinExistence type="predicted"/>
<evidence type="ECO:0000313" key="4">
    <source>
        <dbReference type="EMBL" id="ETW13572.1"/>
    </source>
</evidence>
<keyword evidence="2" id="KW-0012">Acyltransferase</keyword>
<dbReference type="PANTHER" id="PTHR43877:SF2">
    <property type="entry name" value="AMINOALKYLPHOSPHONATE N-ACETYLTRANSFERASE-RELATED"/>
    <property type="match status" value="1"/>
</dbReference>
<evidence type="ECO:0000313" key="5">
    <source>
        <dbReference type="Proteomes" id="UP000019063"/>
    </source>
</evidence>
<name>W4HLE1_9RHOB</name>
<dbReference type="Proteomes" id="UP000019063">
    <property type="component" value="Unassembled WGS sequence"/>
</dbReference>
<dbReference type="CDD" id="cd04301">
    <property type="entry name" value="NAT_SF"/>
    <property type="match status" value="1"/>
</dbReference>
<dbReference type="SUPFAM" id="SSF55729">
    <property type="entry name" value="Acyl-CoA N-acyltransferases (Nat)"/>
    <property type="match status" value="1"/>
</dbReference>
<dbReference type="PANTHER" id="PTHR43877">
    <property type="entry name" value="AMINOALKYLPHOSPHONATE N-ACETYLTRANSFERASE-RELATED-RELATED"/>
    <property type="match status" value="1"/>
</dbReference>
<evidence type="ECO:0000256" key="1">
    <source>
        <dbReference type="ARBA" id="ARBA00022679"/>
    </source>
</evidence>
<reference evidence="4 5" key="1">
    <citation type="journal article" date="2014" name="Antonie Van Leeuwenhoek">
        <title>Roseivivax atlanticus sp. nov., isolated from surface seawater of the Atlantic Ocean.</title>
        <authorList>
            <person name="Li G."/>
            <person name="Lai Q."/>
            <person name="Liu X."/>
            <person name="Sun F."/>
            <person name="Shao Z."/>
        </authorList>
    </citation>
    <scope>NUCLEOTIDE SEQUENCE [LARGE SCALE GENOMIC DNA]</scope>
    <source>
        <strain evidence="4 5">22II-s10s</strain>
    </source>
</reference>
<dbReference type="eggNOG" id="COG0456">
    <property type="taxonomic scope" value="Bacteria"/>
</dbReference>
<accession>W4HLE1</accession>
<dbReference type="InterPro" id="IPR016181">
    <property type="entry name" value="Acyl_CoA_acyltransferase"/>
</dbReference>
<dbReference type="RefSeq" id="WP_043842923.1">
    <property type="nucleotide sequence ID" value="NZ_AQQW01000003.1"/>
</dbReference>
<evidence type="ECO:0000259" key="3">
    <source>
        <dbReference type="PROSITE" id="PS51186"/>
    </source>
</evidence>
<dbReference type="GO" id="GO:0016747">
    <property type="term" value="F:acyltransferase activity, transferring groups other than amino-acyl groups"/>
    <property type="evidence" value="ECO:0007669"/>
    <property type="project" value="InterPro"/>
</dbReference>
<keyword evidence="5" id="KW-1185">Reference proteome</keyword>
<dbReference type="Gene3D" id="3.40.630.30">
    <property type="match status" value="1"/>
</dbReference>
<feature type="domain" description="N-acetyltransferase" evidence="3">
    <location>
        <begin position="8"/>
        <end position="156"/>
    </location>
</feature>
<dbReference type="AlphaFoldDB" id="W4HLE1"/>